<evidence type="ECO:0000313" key="2">
    <source>
        <dbReference type="EMBL" id="EPY07039.1"/>
    </source>
</evidence>
<proteinExistence type="predicted"/>
<evidence type="ECO:0000313" key="3">
    <source>
        <dbReference type="Proteomes" id="UP000015344"/>
    </source>
</evidence>
<dbReference type="AlphaFoldDB" id="S9SQS8"/>
<dbReference type="InterPro" id="IPR029066">
    <property type="entry name" value="PLP-binding_barrel"/>
</dbReference>
<name>S9SQS8_PAEAL</name>
<dbReference type="SUPFAM" id="SSF51419">
    <property type="entry name" value="PLP-binding barrel"/>
    <property type="match status" value="1"/>
</dbReference>
<reference evidence="2 3" key="1">
    <citation type="submission" date="2013-05" db="EMBL/GenBank/DDBJ databases">
        <authorList>
            <person name="Strain E.A."/>
            <person name="Brown E."/>
            <person name="Allard M.W."/>
            <person name="Luo Y.L."/>
        </authorList>
    </citation>
    <scope>NUCLEOTIDE SEQUENCE [LARGE SCALE GENOMIC DNA]</scope>
    <source>
        <strain evidence="2 3">TS-15</strain>
    </source>
</reference>
<dbReference type="Proteomes" id="UP000015344">
    <property type="component" value="Unassembled WGS sequence"/>
</dbReference>
<organism evidence="2 3">
    <name type="scientific">Paenibacillus alvei TS-15</name>
    <dbReference type="NCBI Taxonomy" id="1117108"/>
    <lineage>
        <taxon>Bacteria</taxon>
        <taxon>Bacillati</taxon>
        <taxon>Bacillota</taxon>
        <taxon>Bacilli</taxon>
        <taxon>Bacillales</taxon>
        <taxon>Paenibacillaceae</taxon>
        <taxon>Paenibacillus</taxon>
    </lineage>
</organism>
<keyword evidence="1" id="KW-0663">Pyridoxal phosphate</keyword>
<protein>
    <submittedName>
        <fullName evidence="2">Alanine racemase domain-containing protein</fullName>
    </submittedName>
</protein>
<sequence>MGMSGDFETAIEEGSTLERVGSAIFGKRIYPDSHYWNENVKSD</sequence>
<dbReference type="GO" id="GO:0030170">
    <property type="term" value="F:pyridoxal phosphate binding"/>
    <property type="evidence" value="ECO:0007669"/>
    <property type="project" value="InterPro"/>
</dbReference>
<gene>
    <name evidence="2" type="ORF">PAALTS15_11860</name>
</gene>
<dbReference type="Gene3D" id="3.20.20.10">
    <property type="entry name" value="Alanine racemase"/>
    <property type="match status" value="1"/>
</dbReference>
<dbReference type="PATRIC" id="fig|1117108.3.peg.2458"/>
<evidence type="ECO:0000256" key="1">
    <source>
        <dbReference type="ARBA" id="ARBA00022898"/>
    </source>
</evidence>
<dbReference type="EMBL" id="ATMT01000047">
    <property type="protein sequence ID" value="EPY07039.1"/>
    <property type="molecule type" value="Genomic_DNA"/>
</dbReference>
<dbReference type="PANTHER" id="PTHR10146:SF14">
    <property type="entry name" value="PYRIDOXAL PHOSPHATE HOMEOSTASIS PROTEIN"/>
    <property type="match status" value="1"/>
</dbReference>
<comment type="caution">
    <text evidence="2">The sequence shown here is derived from an EMBL/GenBank/DDBJ whole genome shotgun (WGS) entry which is preliminary data.</text>
</comment>
<dbReference type="RefSeq" id="WP_021259762.1">
    <property type="nucleotide sequence ID" value="NZ_ATMT01000047.1"/>
</dbReference>
<dbReference type="PANTHER" id="PTHR10146">
    <property type="entry name" value="PROLINE SYNTHETASE CO-TRANSCRIBED BACTERIAL HOMOLOG PROTEIN"/>
    <property type="match status" value="1"/>
</dbReference>
<accession>S9SQS8</accession>
<dbReference type="eggNOG" id="COG0325">
    <property type="taxonomic scope" value="Bacteria"/>
</dbReference>
<dbReference type="InterPro" id="IPR011078">
    <property type="entry name" value="PyrdxlP_homeostasis"/>
</dbReference>